<sequence length="732" mass="83430">MPTLSINLTNCYGIRQLKGSFDLGKHEGRGGAFSIYAANGVMKSSLARTFADHSKGEESKDLIFPSRETVRDIQWDNSELDPKTVFVIKPYVKIYESETVSTLIANPSLQQEYAISVKSLLAKRKTLTGELKQLSGITSRTETPDIVLAADLGATEEDFSEKIEALQQGDHTVAHLKDVKYAEIFNPKTLAVLKQRDFQAQLEEYVELYNKLVEESPILCRTFNHQGATAVCKGLKDAGFYTAGHFVTLKVGDSSKMISSSEELEDIFQQEREKILSDTSLKRRFDAVDKALGNADTKKLRALIESNKELLADLNDLEALKKKFWFAYFQECEEELNEFLQSSHDTKEVLTRLIASAKEEETKWTKVIQIFNRRFDVPFNISIQNQADVILKGEKPAKSFSFEDSESADGVDEKTLLSVLSRGERRALYILNLLFEVETRKEANQETLFIVDDIADSFDYRNKYAIVEYLRELSKRDGFYLIFLTHNFDFHRTLASRLGLSYDNRLVATRGANEIDLQSEKYQNDVFVSWRGKMGVNERVFIASVPFVRNLATYSGHKSVARSLTEVLHIKANSASKTYADLVDDFSIILQKALPEIKHDRSLRVLERIQIVAEEIATEAKDHIELEEKIILAIAIRLMAEKFMLRRLNDPEWEEPKVNQTRILSDKFADKFTSEQAVISTLDQVNLMTPENIHLNSFMFEPILDMSSRHLYRLHADIKQLLDGLGEVGQLD</sequence>
<dbReference type="SUPFAM" id="SSF52540">
    <property type="entry name" value="P-loop containing nucleoside triphosphate hydrolases"/>
    <property type="match status" value="1"/>
</dbReference>
<comment type="caution">
    <text evidence="1">The sequence shown here is derived from an EMBL/GenBank/DDBJ whole genome shotgun (WGS) entry which is preliminary data.</text>
</comment>
<accession>A0ABU1AEB9</accession>
<dbReference type="RefSeq" id="WP_308983475.1">
    <property type="nucleotide sequence ID" value="NZ_JARXIC010000001.1"/>
</dbReference>
<keyword evidence="2" id="KW-1185">Reference proteome</keyword>
<evidence type="ECO:0000313" key="2">
    <source>
        <dbReference type="Proteomes" id="UP001243717"/>
    </source>
</evidence>
<reference evidence="1 2" key="1">
    <citation type="submission" date="2023-04" db="EMBL/GenBank/DDBJ databases">
        <title>A novel bacteria isolated from coastal sediment.</title>
        <authorList>
            <person name="Liu X.-J."/>
            <person name="Du Z.-J."/>
        </authorList>
    </citation>
    <scope>NUCLEOTIDE SEQUENCE [LARGE SCALE GENOMIC DNA]</scope>
    <source>
        <strain evidence="1 2">SDUM461004</strain>
    </source>
</reference>
<dbReference type="EMBL" id="JARXIC010000001">
    <property type="protein sequence ID" value="MDQ8192967.1"/>
    <property type="molecule type" value="Genomic_DNA"/>
</dbReference>
<dbReference type="Proteomes" id="UP001243717">
    <property type="component" value="Unassembled WGS sequence"/>
</dbReference>
<evidence type="ECO:0000313" key="1">
    <source>
        <dbReference type="EMBL" id="MDQ8192967.1"/>
    </source>
</evidence>
<organism evidence="1 2">
    <name type="scientific">Thalassobacterium sedimentorum</name>
    <dbReference type="NCBI Taxonomy" id="3041258"/>
    <lineage>
        <taxon>Bacteria</taxon>
        <taxon>Pseudomonadati</taxon>
        <taxon>Verrucomicrobiota</taxon>
        <taxon>Opitutia</taxon>
        <taxon>Puniceicoccales</taxon>
        <taxon>Coraliomargaritaceae</taxon>
        <taxon>Thalassobacterium</taxon>
    </lineage>
</organism>
<gene>
    <name evidence="1" type="ORF">QEH59_00920</name>
</gene>
<protein>
    <recommendedName>
        <fullName evidence="3">AAA family ATPase</fullName>
    </recommendedName>
</protein>
<dbReference type="Gene3D" id="3.40.50.300">
    <property type="entry name" value="P-loop containing nucleotide triphosphate hydrolases"/>
    <property type="match status" value="1"/>
</dbReference>
<dbReference type="InterPro" id="IPR027417">
    <property type="entry name" value="P-loop_NTPase"/>
</dbReference>
<evidence type="ECO:0008006" key="3">
    <source>
        <dbReference type="Google" id="ProtNLM"/>
    </source>
</evidence>
<proteinExistence type="predicted"/>
<name>A0ABU1AEB9_9BACT</name>